<dbReference type="InterPro" id="IPR001611">
    <property type="entry name" value="Leu-rich_rpt"/>
</dbReference>
<evidence type="ECO:0008006" key="7">
    <source>
        <dbReference type="Google" id="ProtNLM"/>
    </source>
</evidence>
<dbReference type="SUPFAM" id="SSF52047">
    <property type="entry name" value="RNI-like"/>
    <property type="match status" value="1"/>
</dbReference>
<dbReference type="Pfam" id="PF00560">
    <property type="entry name" value="LRR_1"/>
    <property type="match status" value="4"/>
</dbReference>
<keyword evidence="3" id="KW-0677">Repeat</keyword>
<evidence type="ECO:0000256" key="2">
    <source>
        <dbReference type="ARBA" id="ARBA00022729"/>
    </source>
</evidence>
<keyword evidence="4" id="KW-0812">Transmembrane</keyword>
<evidence type="ECO:0000256" key="3">
    <source>
        <dbReference type="ARBA" id="ARBA00022737"/>
    </source>
</evidence>
<evidence type="ECO:0000256" key="4">
    <source>
        <dbReference type="SAM" id="Phobius"/>
    </source>
</evidence>
<dbReference type="PANTHER" id="PTHR48060">
    <property type="entry name" value="DNA DAMAGE-REPAIR/TOLERATION PROTEIN DRT100"/>
    <property type="match status" value="1"/>
</dbReference>
<name>A0ABR2R988_9ROSI</name>
<feature type="transmembrane region" description="Helical" evidence="4">
    <location>
        <begin position="45"/>
        <end position="68"/>
    </location>
</feature>
<sequence>MVYTAALSVHTRVGCSNSIPLLYILNNSCTSHSSFIFFTGKEMRILLLFLLFFTSYITIFFSITNLVFVSAQCLIDQRQLLLELNVTSGFNPIWLLTTSCPHFLLVLEKLSYLNLSDAGFEGQIPNGISRLTRLVTFDLSAAYLFSSKLEKPNLETLVQNLTRLRFLYLDDINIAATGKRWCQALSHLTELQVLSMSDCDLSGPIHSSFSKLRSLSVIRLDHNNLSASVPPFFAEFQNLTSLSMTTKFPNFPLNASLKTLSVGGCNFSGLIPKTVKELTQLAHLDFSSNSFSSPIPSFSSFRNLRVLNLANNQLSGTLHSTVWSLTFPKINSMAGLETLMVMPLYNLQGQLPMSVFKLRGLEALFLSSNNLSGLIPMSAFQNLSNLSFLDLSYNKFSVDATASNISPLSLPAFTDLYLASCNLTEFPHYLKNQSDLTYLDLSNNQIHGEIPLWIWTQTNLLYLNLSHNLLVEFQGPFKDITSDVGILDLHGNQLRGQIPFLPHAIHLDYSNNKLNSGLAAQVGDYLQFLYISSNKFHGSIPPSICNKPLVVLDLSNNSLSGSIPQCLFSMYLRVLNLRRNNLSGIISDTFPGECLLQTLNLNQNRLEGKVPKSLANCKSLEVLDIGNNQIKGTFPCHLKNIEQLQVLVLWSNKFNGHIDCPGSNSGWQMLQIFDIAANSFRGKLHLTCFGTWKAMLPSPDKDQSELINVMFDVSYGPSPYYQDAITVHIKNLVLELEKILTMYTSIDFHATTLKGQYHK</sequence>
<dbReference type="SUPFAM" id="SSF52058">
    <property type="entry name" value="L domain-like"/>
    <property type="match status" value="1"/>
</dbReference>
<dbReference type="SMART" id="SM00369">
    <property type="entry name" value="LRR_TYP"/>
    <property type="match status" value="6"/>
</dbReference>
<accession>A0ABR2R988</accession>
<evidence type="ECO:0000313" key="6">
    <source>
        <dbReference type="Proteomes" id="UP001396334"/>
    </source>
</evidence>
<evidence type="ECO:0000313" key="5">
    <source>
        <dbReference type="EMBL" id="KAK9009521.1"/>
    </source>
</evidence>
<gene>
    <name evidence="5" type="ORF">V6N11_036053</name>
</gene>
<dbReference type="InterPro" id="IPR032675">
    <property type="entry name" value="LRR_dom_sf"/>
</dbReference>
<keyword evidence="6" id="KW-1185">Reference proteome</keyword>
<dbReference type="InterPro" id="IPR003591">
    <property type="entry name" value="Leu-rich_rpt_typical-subtyp"/>
</dbReference>
<organism evidence="5 6">
    <name type="scientific">Hibiscus sabdariffa</name>
    <name type="common">roselle</name>
    <dbReference type="NCBI Taxonomy" id="183260"/>
    <lineage>
        <taxon>Eukaryota</taxon>
        <taxon>Viridiplantae</taxon>
        <taxon>Streptophyta</taxon>
        <taxon>Embryophyta</taxon>
        <taxon>Tracheophyta</taxon>
        <taxon>Spermatophyta</taxon>
        <taxon>Magnoliopsida</taxon>
        <taxon>eudicotyledons</taxon>
        <taxon>Gunneridae</taxon>
        <taxon>Pentapetalae</taxon>
        <taxon>rosids</taxon>
        <taxon>malvids</taxon>
        <taxon>Malvales</taxon>
        <taxon>Malvaceae</taxon>
        <taxon>Malvoideae</taxon>
        <taxon>Hibiscus</taxon>
    </lineage>
</organism>
<dbReference type="Pfam" id="PF13855">
    <property type="entry name" value="LRR_8"/>
    <property type="match status" value="3"/>
</dbReference>
<dbReference type="InterPro" id="IPR053211">
    <property type="entry name" value="DNA_repair-toleration"/>
</dbReference>
<proteinExistence type="predicted"/>
<comment type="caution">
    <text evidence="5">The sequence shown here is derived from an EMBL/GenBank/DDBJ whole genome shotgun (WGS) entry which is preliminary data.</text>
</comment>
<evidence type="ECO:0000256" key="1">
    <source>
        <dbReference type="ARBA" id="ARBA00022614"/>
    </source>
</evidence>
<keyword evidence="4" id="KW-1133">Transmembrane helix</keyword>
<dbReference type="PANTHER" id="PTHR48060:SF21">
    <property type="entry name" value="L DOMAIN-LIKE PROTEIN"/>
    <property type="match status" value="1"/>
</dbReference>
<dbReference type="EMBL" id="JBBPBN010000024">
    <property type="protein sequence ID" value="KAK9009521.1"/>
    <property type="molecule type" value="Genomic_DNA"/>
</dbReference>
<dbReference type="Proteomes" id="UP001396334">
    <property type="component" value="Unassembled WGS sequence"/>
</dbReference>
<keyword evidence="2" id="KW-0732">Signal</keyword>
<dbReference type="Gene3D" id="3.80.10.10">
    <property type="entry name" value="Ribonuclease Inhibitor"/>
    <property type="match status" value="4"/>
</dbReference>
<keyword evidence="1" id="KW-0433">Leucine-rich repeat</keyword>
<protein>
    <recommendedName>
        <fullName evidence="7">Receptor-like protein 12</fullName>
    </recommendedName>
</protein>
<reference evidence="5 6" key="1">
    <citation type="journal article" date="2024" name="G3 (Bethesda)">
        <title>Genome assembly of Hibiscus sabdariffa L. provides insights into metabolisms of medicinal natural products.</title>
        <authorList>
            <person name="Kim T."/>
        </authorList>
    </citation>
    <scope>NUCLEOTIDE SEQUENCE [LARGE SCALE GENOMIC DNA]</scope>
    <source>
        <strain evidence="5">TK-2024</strain>
        <tissue evidence="5">Old leaves</tissue>
    </source>
</reference>
<keyword evidence="4" id="KW-0472">Membrane</keyword>